<reference evidence="3 4" key="1">
    <citation type="submission" date="2017-06" db="EMBL/GenBank/DDBJ databases">
        <authorList>
            <consortium name="Pathogen Informatics"/>
        </authorList>
    </citation>
    <scope>NUCLEOTIDE SEQUENCE [LARGE SCALE GENOMIC DNA]</scope>
    <source>
        <strain evidence="3 4">NCTC13788</strain>
    </source>
</reference>
<organism evidence="3 4">
    <name type="scientific">Streptococcus merionis</name>
    <dbReference type="NCBI Taxonomy" id="400065"/>
    <lineage>
        <taxon>Bacteria</taxon>
        <taxon>Bacillati</taxon>
        <taxon>Bacillota</taxon>
        <taxon>Bacilli</taxon>
        <taxon>Lactobacillales</taxon>
        <taxon>Streptococcaceae</taxon>
        <taxon>Streptococcus</taxon>
    </lineage>
</organism>
<accession>A0A239SXK9</accession>
<evidence type="ECO:0000256" key="1">
    <source>
        <dbReference type="SAM" id="MobiDB-lite"/>
    </source>
</evidence>
<keyword evidence="4" id="KW-1185">Reference proteome</keyword>
<feature type="chain" id="PRO_5038993825" evidence="2">
    <location>
        <begin position="22"/>
        <end position="310"/>
    </location>
</feature>
<evidence type="ECO:0000313" key="3">
    <source>
        <dbReference type="EMBL" id="SNU89454.1"/>
    </source>
</evidence>
<keyword evidence="2" id="KW-0732">Signal</keyword>
<gene>
    <name evidence="3" type="ORF">SAMEA4412692_01490</name>
</gene>
<name>A0A239SXK9_9STRE</name>
<dbReference type="EMBL" id="LT906439">
    <property type="protein sequence ID" value="SNU89454.1"/>
    <property type="molecule type" value="Genomic_DNA"/>
</dbReference>
<keyword evidence="3" id="KW-0449">Lipoprotein</keyword>
<dbReference type="OrthoDB" id="10018385at2"/>
<protein>
    <submittedName>
        <fullName evidence="3">Putative serine rich lipoprotein</fullName>
    </submittedName>
</protein>
<dbReference type="Proteomes" id="UP000215185">
    <property type="component" value="Chromosome 1"/>
</dbReference>
<evidence type="ECO:0000313" key="4">
    <source>
        <dbReference type="Proteomes" id="UP000215185"/>
    </source>
</evidence>
<evidence type="ECO:0000256" key="2">
    <source>
        <dbReference type="SAM" id="SignalP"/>
    </source>
</evidence>
<feature type="signal peptide" evidence="2">
    <location>
        <begin position="1"/>
        <end position="21"/>
    </location>
</feature>
<feature type="compositionally biased region" description="Low complexity" evidence="1">
    <location>
        <begin position="27"/>
        <end position="48"/>
    </location>
</feature>
<dbReference type="KEGG" id="smen:SAMEA4412692_1490"/>
<proteinExistence type="predicted"/>
<feature type="region of interest" description="Disordered" evidence="1">
    <location>
        <begin position="27"/>
        <end position="51"/>
    </location>
</feature>
<dbReference type="AlphaFoldDB" id="A0A239SXK9"/>
<dbReference type="PROSITE" id="PS51257">
    <property type="entry name" value="PROKAR_LIPOPROTEIN"/>
    <property type="match status" value="1"/>
</dbReference>
<dbReference type="RefSeq" id="WP_018373706.1">
    <property type="nucleotide sequence ID" value="NZ_LT906439.1"/>
</dbReference>
<sequence>MTKKKILAHMLIAIIALLLVACGKSSSSSQTDTSTSPKSHSKSTTSSSKLDKDTTPPFFITFAGSLTDGRKVNYTVSDEKEAYTIESEDGTKIIKDLDGTSYIITYSSGLNIDYFASNDHYVVKNSEFSISENGEGRDALNKYLSENGYATLDDHDKSMRDLLVFIAKSEKEGTTNNSPFSEVTTFSANVGLSDGREIAYNHEILAGKSYMIDRDGKNEATKNDGFYTLTDPSGVTASYYDDTAPEEFKEVYLVTDGTSTLEEGHGEEALNKYLSKNGYLTIDHFDKMISDMLDNITKINFDKPLKEWLQ</sequence>